<dbReference type="Proteomes" id="UP001138621">
    <property type="component" value="Unassembled WGS sequence"/>
</dbReference>
<evidence type="ECO:0000313" key="1">
    <source>
        <dbReference type="EMBL" id="MBA1306726.1"/>
    </source>
</evidence>
<accession>A0AA40RVE2</accession>
<name>A0AA40RVE2_STUST</name>
<organism evidence="1 2">
    <name type="scientific">Stutzerimonas stutzeri</name>
    <name type="common">Pseudomonas stutzeri</name>
    <dbReference type="NCBI Taxonomy" id="316"/>
    <lineage>
        <taxon>Bacteria</taxon>
        <taxon>Pseudomonadati</taxon>
        <taxon>Pseudomonadota</taxon>
        <taxon>Gammaproteobacteria</taxon>
        <taxon>Pseudomonadales</taxon>
        <taxon>Pseudomonadaceae</taxon>
        <taxon>Stutzerimonas</taxon>
    </lineage>
</organism>
<dbReference type="EMBL" id="JAAMRD010000020">
    <property type="protein sequence ID" value="MBA1306726.1"/>
    <property type="molecule type" value="Genomic_DNA"/>
</dbReference>
<dbReference type="AlphaFoldDB" id="A0AA40RVE2"/>
<protein>
    <submittedName>
        <fullName evidence="1">Uncharacterized protein</fullName>
    </submittedName>
</protein>
<comment type="caution">
    <text evidence="1">The sequence shown here is derived from an EMBL/GenBank/DDBJ whole genome shotgun (WGS) entry which is preliminary data.</text>
</comment>
<evidence type="ECO:0000313" key="2">
    <source>
        <dbReference type="Proteomes" id="UP001138621"/>
    </source>
</evidence>
<reference evidence="1" key="1">
    <citation type="submission" date="2020-02" db="EMBL/GenBank/DDBJ databases">
        <title>Synteny-based analysis reveals conserved mechanism for high triclosan tolerance in Pseudomonas, as well as instances of horizontal transfer.</title>
        <authorList>
            <person name="Mcfarland A.G."/>
            <person name="Bertucci H.K."/>
            <person name="Litmann E."/>
            <person name="Shen J."/>
            <person name="Huttenhower C."/>
            <person name="Hartmann E.M."/>
        </authorList>
    </citation>
    <scope>NUCLEOTIDE SEQUENCE</scope>
    <source>
        <strain evidence="1">109A1</strain>
    </source>
</reference>
<sequence length="91" mass="10180">MQIKVRDGGFFPPNHPHYHLQVWTDYAPEVMQTASFAGQEMIAIIDVAGAFQLEYLGHKAEGFSSIEDAKTAAPEFAIAVLERMRTLIQDN</sequence>
<gene>
    <name evidence="1" type="ORF">G7024_20215</name>
</gene>
<proteinExistence type="predicted"/>
<dbReference type="RefSeq" id="WP_181122318.1">
    <property type="nucleotide sequence ID" value="NZ_JAAMRD010000020.1"/>
</dbReference>